<feature type="non-terminal residue" evidence="13">
    <location>
        <position position="42"/>
    </location>
</feature>
<evidence type="ECO:0000256" key="1">
    <source>
        <dbReference type="ARBA" id="ARBA00004651"/>
    </source>
</evidence>
<evidence type="ECO:0000256" key="3">
    <source>
        <dbReference type="ARBA" id="ARBA00022448"/>
    </source>
</evidence>
<evidence type="ECO:0000256" key="11">
    <source>
        <dbReference type="ARBA" id="ARBA00023136"/>
    </source>
</evidence>
<dbReference type="Proteomes" id="UP001373159">
    <property type="component" value="Unassembled WGS sequence"/>
</dbReference>
<keyword evidence="3" id="KW-0813">Transport</keyword>
<protein>
    <submittedName>
        <fullName evidence="13">Cytochrome ubiquinol oxidase subunit I</fullName>
        <ecNumber evidence="13">1.10.3.-</ecNumber>
    </submittedName>
</protein>
<evidence type="ECO:0000256" key="2">
    <source>
        <dbReference type="ARBA" id="ARBA00009819"/>
    </source>
</evidence>
<keyword evidence="8" id="KW-0249">Electron transport</keyword>
<evidence type="ECO:0000256" key="6">
    <source>
        <dbReference type="ARBA" id="ARBA00022692"/>
    </source>
</evidence>
<sequence>MLTVLGLSRFQFAMTTIFHFFFVPMTIGLSLAVAVMETMFVV</sequence>
<gene>
    <name evidence="13" type="ORF">V8P97_06385</name>
</gene>
<evidence type="ECO:0000256" key="9">
    <source>
        <dbReference type="ARBA" id="ARBA00022989"/>
    </source>
</evidence>
<dbReference type="RefSeq" id="WP_340469994.1">
    <property type="nucleotide sequence ID" value="NZ_JBANBB010000002.1"/>
</dbReference>
<dbReference type="EC" id="1.10.3.-" evidence="13"/>
<keyword evidence="11 12" id="KW-0472">Membrane</keyword>
<evidence type="ECO:0000256" key="12">
    <source>
        <dbReference type="SAM" id="Phobius"/>
    </source>
</evidence>
<dbReference type="Pfam" id="PF01654">
    <property type="entry name" value="Cyt_bd_oxida_I"/>
    <property type="match status" value="1"/>
</dbReference>
<evidence type="ECO:0000256" key="8">
    <source>
        <dbReference type="ARBA" id="ARBA00022982"/>
    </source>
</evidence>
<evidence type="ECO:0000313" key="13">
    <source>
        <dbReference type="EMBL" id="MEK0307086.1"/>
    </source>
</evidence>
<proteinExistence type="inferred from homology"/>
<evidence type="ECO:0000256" key="7">
    <source>
        <dbReference type="ARBA" id="ARBA00022723"/>
    </source>
</evidence>
<keyword evidence="4" id="KW-1003">Cell membrane</keyword>
<organism evidence="13 14">
    <name type="scientific">Bifidobacterium favimelis</name>
    <dbReference type="NCBI Taxonomy" id="3122979"/>
    <lineage>
        <taxon>Bacteria</taxon>
        <taxon>Bacillati</taxon>
        <taxon>Actinomycetota</taxon>
        <taxon>Actinomycetes</taxon>
        <taxon>Bifidobacteriales</taxon>
        <taxon>Bifidobacteriaceae</taxon>
        <taxon>Bifidobacterium</taxon>
    </lineage>
</organism>
<evidence type="ECO:0000256" key="4">
    <source>
        <dbReference type="ARBA" id="ARBA00022475"/>
    </source>
</evidence>
<evidence type="ECO:0000256" key="5">
    <source>
        <dbReference type="ARBA" id="ARBA00022617"/>
    </source>
</evidence>
<keyword evidence="10" id="KW-0408">Iron</keyword>
<keyword evidence="6 12" id="KW-0812">Transmembrane</keyword>
<reference evidence="13 14" key="1">
    <citation type="submission" date="2024-02" db="EMBL/GenBank/DDBJ databases">
        <title>Bifidobacterium honeyensis sp. nov., isolated from the comb honey.</title>
        <authorList>
            <person name="Liu W."/>
            <person name="Li Y."/>
        </authorList>
    </citation>
    <scope>NUCLEOTIDE SEQUENCE [LARGE SCALE GENOMIC DNA]</scope>
    <source>
        <strain evidence="13 14">IMAU50988</strain>
    </source>
</reference>
<keyword evidence="7" id="KW-0479">Metal-binding</keyword>
<keyword evidence="14" id="KW-1185">Reference proteome</keyword>
<dbReference type="GO" id="GO:0016491">
    <property type="term" value="F:oxidoreductase activity"/>
    <property type="evidence" value="ECO:0007669"/>
    <property type="project" value="UniProtKB-KW"/>
</dbReference>
<accession>A0ABU8ZQN0</accession>
<keyword evidence="9 12" id="KW-1133">Transmembrane helix</keyword>
<dbReference type="InterPro" id="IPR002585">
    <property type="entry name" value="Cyt-d_ubiquinol_oxidase_su_1"/>
</dbReference>
<comment type="similarity">
    <text evidence="2">Belongs to the cytochrome ubiquinol oxidase subunit 1 family.</text>
</comment>
<comment type="caution">
    <text evidence="13">The sequence shown here is derived from an EMBL/GenBank/DDBJ whole genome shotgun (WGS) entry which is preliminary data.</text>
</comment>
<comment type="subcellular location">
    <subcellularLocation>
        <location evidence="1">Cell membrane</location>
        <topology evidence="1">Multi-pass membrane protein</topology>
    </subcellularLocation>
</comment>
<keyword evidence="5" id="KW-0349">Heme</keyword>
<evidence type="ECO:0000256" key="10">
    <source>
        <dbReference type="ARBA" id="ARBA00023004"/>
    </source>
</evidence>
<dbReference type="EMBL" id="JBANBB010000002">
    <property type="protein sequence ID" value="MEK0307086.1"/>
    <property type="molecule type" value="Genomic_DNA"/>
</dbReference>
<name>A0ABU8ZQN0_9BIFI</name>
<evidence type="ECO:0000313" key="14">
    <source>
        <dbReference type="Proteomes" id="UP001373159"/>
    </source>
</evidence>
<feature type="transmembrane region" description="Helical" evidence="12">
    <location>
        <begin position="12"/>
        <end position="36"/>
    </location>
</feature>
<keyword evidence="13" id="KW-0560">Oxidoreductase</keyword>